<dbReference type="InterPro" id="IPR016024">
    <property type="entry name" value="ARM-type_fold"/>
</dbReference>
<keyword evidence="2" id="KW-1185">Reference proteome</keyword>
<dbReference type="PANTHER" id="PTHR41291">
    <property type="entry name" value="DNA ALKYLATION REPAIR PROTEIN"/>
    <property type="match status" value="1"/>
</dbReference>
<evidence type="ECO:0000313" key="2">
    <source>
        <dbReference type="Proteomes" id="UP000627446"/>
    </source>
</evidence>
<proteinExistence type="predicted"/>
<name>A0A923HNR0_9BURK</name>
<reference evidence="1" key="1">
    <citation type="submission" date="2020-08" db="EMBL/GenBank/DDBJ databases">
        <title>Novel species isolated from subtropical streams in China.</title>
        <authorList>
            <person name="Lu H."/>
        </authorList>
    </citation>
    <scope>NUCLEOTIDE SEQUENCE</scope>
    <source>
        <strain evidence="1">LX22W</strain>
    </source>
</reference>
<comment type="caution">
    <text evidence="1">The sequence shown here is derived from an EMBL/GenBank/DDBJ whole genome shotgun (WGS) entry which is preliminary data.</text>
</comment>
<dbReference type="SUPFAM" id="SSF48371">
    <property type="entry name" value="ARM repeat"/>
    <property type="match status" value="1"/>
</dbReference>
<gene>
    <name evidence="1" type="ORF">H8K36_16225</name>
</gene>
<dbReference type="EMBL" id="JACOFZ010000008">
    <property type="protein sequence ID" value="MBC3882940.1"/>
    <property type="molecule type" value="Genomic_DNA"/>
</dbReference>
<protein>
    <submittedName>
        <fullName evidence="1">DNA alkylation repair protein</fullName>
    </submittedName>
</protein>
<dbReference type="Proteomes" id="UP000627446">
    <property type="component" value="Unassembled WGS sequence"/>
</dbReference>
<dbReference type="Pfam" id="PF08713">
    <property type="entry name" value="DNA_alkylation"/>
    <property type="match status" value="1"/>
</dbReference>
<dbReference type="PANTHER" id="PTHR41291:SF1">
    <property type="entry name" value="DNA ALKYLATION REPAIR PROTEIN"/>
    <property type="match status" value="1"/>
</dbReference>
<accession>A0A923HNR0</accession>
<evidence type="ECO:0000313" key="1">
    <source>
        <dbReference type="EMBL" id="MBC3882940.1"/>
    </source>
</evidence>
<organism evidence="1 2">
    <name type="scientific">Undibacterium nitidum</name>
    <dbReference type="NCBI Taxonomy" id="2762298"/>
    <lineage>
        <taxon>Bacteria</taxon>
        <taxon>Pseudomonadati</taxon>
        <taxon>Pseudomonadota</taxon>
        <taxon>Betaproteobacteria</taxon>
        <taxon>Burkholderiales</taxon>
        <taxon>Oxalobacteraceae</taxon>
        <taxon>Undibacterium</taxon>
    </lineage>
</organism>
<dbReference type="InterPro" id="IPR014825">
    <property type="entry name" value="DNA_alkylation"/>
</dbReference>
<dbReference type="AlphaFoldDB" id="A0A923HNR0"/>
<sequence length="237" mass="26031">MKMGAQEILKQLESLGAESYRNVLRKHGVQEPVFGVKIEEMKKILKAHKGDTALACELYATGNYDAQYMAGLMANGKEMSKQQLQLWLETANCNAIRRYSVAWVVVESKFAVELINEWGSSAQEDVAATAWASLITYVSVTPDAELDLDWLKRLLEFAQTSIHQQPNEVRSGMNSFVIALGSFVAPLSEAAIQAGEAIGSVSVDVGDTACKIPFAPDYIRKVATRGAIGKKRKEIKC</sequence>